<protein>
    <submittedName>
        <fullName evidence="1">Uncharacterized protein</fullName>
    </submittedName>
</protein>
<accession>A0A6C0ISV4</accession>
<organism evidence="1">
    <name type="scientific">viral metagenome</name>
    <dbReference type="NCBI Taxonomy" id="1070528"/>
    <lineage>
        <taxon>unclassified sequences</taxon>
        <taxon>metagenomes</taxon>
        <taxon>organismal metagenomes</taxon>
    </lineage>
</organism>
<name>A0A6C0ISV4_9ZZZZ</name>
<sequence>MDLNNNLTKSNSIVNPLLKNKFEIEIDDTLIDLAYLPGNINISRYFSKLYILTPFSNQPVDKEFYSKNISVSKWDEYKSKLVLSEASIKLIKNFDHSHNITLVNSSDISCFNHFGYDMEEKIIVLPIFNVSYLNIQNYTKIYQGHYTLEDLYNVIVLNNLFSKNSSNSFNSLVYITEIIKNLDETNYWDRKYNCLLNISRPYNSRKFRLSTLQNIKDKEIKTIINGIDTDNVGNKEIDNDYLKLIFNSKNFVDASSAINKNGYKLYKISKKCDISKEHINALFLKLNSVQSFYLFSNLLISKKYCHLVLNNFEILTKLQGTIHCFADLYRYLFGYAWLRFYMEESIKKTWTTKDDEFIFDINTASLLPVFPFTLEDIKSNPYLPIMVDDNSLQGVNNFGGFPFFCTINKDFENQGITNLDGYRKRMNLFISGNSSHDIFNNLDWNTLGIGISGSIMAACLQVRHPLVSLFKGQDNFDTDYNRYFNEYYAEADVDVMVKSDHPLDFIKKAKTVFNQVVVNVCGYNPTNAEPKHIKMNTIRTVFLFINNQFIKDNIETSTMSHEFIISNIKDDSVIELFKPIINKKIDIFYTNLFKEYTTEEINNIKNCHPELFEYNDTVYQININDNHKPVSDTITPVDITESEFEKIVEDNIDHVAKDFDKLKEDKIHNDVGINISFKVKISSTHIQRQLELFSIFNNDFFSLVAKFHMPCVRGYYDGNNVYLTPSCISAHMTYMNIDYKYFAGSKDPIEIIMKYRMRGFGVFLNKNEIDKAINYANKVTFWNNLYNINIGDKNSINSCLGSLSYSHNLYHPRLFNMDLISHDAPFVNIDDGYNNIPDQRMVNKESIHEYMTLHFNMASKNEFNMLKYRTIGKEGYVKPVEKWIIEAYFNINKSLYYKKGYKPNDVKGNSVMCQPIVDNSGDTSSEIDAVIEPNAILEND</sequence>
<reference evidence="1" key="1">
    <citation type="journal article" date="2020" name="Nature">
        <title>Giant virus diversity and host interactions through global metagenomics.</title>
        <authorList>
            <person name="Schulz F."/>
            <person name="Roux S."/>
            <person name="Paez-Espino D."/>
            <person name="Jungbluth S."/>
            <person name="Walsh D.A."/>
            <person name="Denef V.J."/>
            <person name="McMahon K.D."/>
            <person name="Konstantinidis K.T."/>
            <person name="Eloe-Fadrosh E.A."/>
            <person name="Kyrpides N.C."/>
            <person name="Woyke T."/>
        </authorList>
    </citation>
    <scope>NUCLEOTIDE SEQUENCE</scope>
    <source>
        <strain evidence="1">GVMAG-M-3300024302-11</strain>
    </source>
</reference>
<evidence type="ECO:0000313" key="1">
    <source>
        <dbReference type="EMBL" id="QHT96321.1"/>
    </source>
</evidence>
<dbReference type="EMBL" id="MN740255">
    <property type="protein sequence ID" value="QHT96321.1"/>
    <property type="molecule type" value="Genomic_DNA"/>
</dbReference>
<proteinExistence type="predicted"/>
<dbReference type="AlphaFoldDB" id="A0A6C0ISV4"/>